<evidence type="ECO:0000313" key="2">
    <source>
        <dbReference type="Proteomes" id="UP000029553"/>
    </source>
</evidence>
<sequence length="79" mass="8758">MAIFRERDGDGVITTTSIGEDTFILKGSGSILAQGAAEIFAKRHGLERDSMTFSFRIPNRVLHGRVLVDLSANKYFQKV</sequence>
<comment type="caution">
    <text evidence="1">The sequence shown here is derived from an EMBL/GenBank/DDBJ whole genome shotgun (WGS) entry which is preliminary data.</text>
</comment>
<accession>A0A096H050</accession>
<proteinExistence type="predicted"/>
<dbReference type="AlphaFoldDB" id="A0A096H050"/>
<evidence type="ECO:0000313" key="1">
    <source>
        <dbReference type="EMBL" id="KGH30830.1"/>
    </source>
</evidence>
<name>A0A096H050_COMTE</name>
<protein>
    <submittedName>
        <fullName evidence="1">Uncharacterized protein</fullName>
    </submittedName>
</protein>
<organism evidence="1 2">
    <name type="scientific">Comamonas testosteroni</name>
    <name type="common">Pseudomonas testosteroni</name>
    <dbReference type="NCBI Taxonomy" id="285"/>
    <lineage>
        <taxon>Bacteria</taxon>
        <taxon>Pseudomonadati</taxon>
        <taxon>Pseudomonadota</taxon>
        <taxon>Betaproteobacteria</taxon>
        <taxon>Burkholderiales</taxon>
        <taxon>Comamonadaceae</taxon>
        <taxon>Comamonas</taxon>
    </lineage>
</organism>
<gene>
    <name evidence="1" type="ORF">P353_08190</name>
</gene>
<dbReference type="Proteomes" id="UP000029553">
    <property type="component" value="Unassembled WGS sequence"/>
</dbReference>
<reference evidence="1 2" key="1">
    <citation type="submission" date="2013-09" db="EMBL/GenBank/DDBJ databases">
        <title>High correlation between genotypes and phenotypes of environmental bacteria Comamonas testosteroni strains.</title>
        <authorList>
            <person name="Liu L."/>
            <person name="Zhu W."/>
            <person name="Xia X."/>
            <person name="Xu B."/>
            <person name="Luo M."/>
            <person name="Wang G."/>
        </authorList>
    </citation>
    <scope>NUCLEOTIDE SEQUENCE [LARGE SCALE GENOMIC DNA]</scope>
    <source>
        <strain evidence="1 2">JL40</strain>
    </source>
</reference>
<dbReference type="EMBL" id="AWOR01000037">
    <property type="protein sequence ID" value="KGH30830.1"/>
    <property type="molecule type" value="Genomic_DNA"/>
</dbReference>